<protein>
    <recommendedName>
        <fullName evidence="7">Shikimate kinase</fullName>
        <shortName evidence="7">SK</shortName>
        <ecNumber evidence="7">2.7.1.71</ecNumber>
    </recommendedName>
</protein>
<dbReference type="InterPro" id="IPR027417">
    <property type="entry name" value="P-loop_NTPase"/>
</dbReference>
<evidence type="ECO:0000256" key="1">
    <source>
        <dbReference type="ARBA" id="ARBA00022605"/>
    </source>
</evidence>
<dbReference type="GO" id="GO:0005524">
    <property type="term" value="F:ATP binding"/>
    <property type="evidence" value="ECO:0007669"/>
    <property type="project" value="UniProtKB-UniRule"/>
</dbReference>
<keyword evidence="7" id="KW-0460">Magnesium</keyword>
<proteinExistence type="inferred from homology"/>
<keyword evidence="4 7" id="KW-0418">Kinase</keyword>
<comment type="cofactor">
    <cofactor evidence="7">
        <name>Mg(2+)</name>
        <dbReference type="ChEBI" id="CHEBI:18420"/>
    </cofactor>
    <text evidence="7">Binds 1 Mg(2+) ion per subunit.</text>
</comment>
<comment type="function">
    <text evidence="7">Catalyzes the specific phosphorylation of the 3-hydroxyl group of shikimic acid using ATP as a cosubstrate.</text>
</comment>
<keyword evidence="1 7" id="KW-0028">Amino-acid biosynthesis</keyword>
<evidence type="ECO:0000313" key="9">
    <source>
        <dbReference type="Proteomes" id="UP000054618"/>
    </source>
</evidence>
<dbReference type="GO" id="GO:0008652">
    <property type="term" value="P:amino acid biosynthetic process"/>
    <property type="evidence" value="ECO:0007669"/>
    <property type="project" value="UniProtKB-KW"/>
</dbReference>
<evidence type="ECO:0000256" key="2">
    <source>
        <dbReference type="ARBA" id="ARBA00022679"/>
    </source>
</evidence>
<dbReference type="GO" id="GO:0000287">
    <property type="term" value="F:magnesium ion binding"/>
    <property type="evidence" value="ECO:0007669"/>
    <property type="project" value="UniProtKB-UniRule"/>
</dbReference>
<evidence type="ECO:0000313" key="8">
    <source>
        <dbReference type="EMBL" id="KTD50456.1"/>
    </source>
</evidence>
<accession>A0A0W0Y0F7</accession>
<dbReference type="CDD" id="cd00464">
    <property type="entry name" value="SK"/>
    <property type="match status" value="1"/>
</dbReference>
<keyword evidence="3 7" id="KW-0547">Nucleotide-binding</keyword>
<dbReference type="Pfam" id="PF01202">
    <property type="entry name" value="SKI"/>
    <property type="match status" value="1"/>
</dbReference>
<gene>
    <name evidence="7" type="primary">aroK</name>
    <name evidence="8" type="ORF">Lqui_1781</name>
</gene>
<dbReference type="EMBL" id="LNYS01000008">
    <property type="protein sequence ID" value="KTD50456.1"/>
    <property type="molecule type" value="Genomic_DNA"/>
</dbReference>
<organism evidence="8 9">
    <name type="scientific">Legionella quinlivanii</name>
    <dbReference type="NCBI Taxonomy" id="45073"/>
    <lineage>
        <taxon>Bacteria</taxon>
        <taxon>Pseudomonadati</taxon>
        <taxon>Pseudomonadota</taxon>
        <taxon>Gammaproteobacteria</taxon>
        <taxon>Legionellales</taxon>
        <taxon>Legionellaceae</taxon>
        <taxon>Legionella</taxon>
    </lineage>
</organism>
<name>A0A0W0Y0F7_9GAMM</name>
<comment type="catalytic activity">
    <reaction evidence="7">
        <text>shikimate + ATP = 3-phosphoshikimate + ADP + H(+)</text>
        <dbReference type="Rhea" id="RHEA:13121"/>
        <dbReference type="ChEBI" id="CHEBI:15378"/>
        <dbReference type="ChEBI" id="CHEBI:30616"/>
        <dbReference type="ChEBI" id="CHEBI:36208"/>
        <dbReference type="ChEBI" id="CHEBI:145989"/>
        <dbReference type="ChEBI" id="CHEBI:456216"/>
        <dbReference type="EC" id="2.7.1.71"/>
    </reaction>
</comment>
<dbReference type="AlphaFoldDB" id="A0A0W0Y0F7"/>
<dbReference type="PANTHER" id="PTHR21087:SF16">
    <property type="entry name" value="SHIKIMATE KINASE 1, CHLOROPLASTIC"/>
    <property type="match status" value="1"/>
</dbReference>
<comment type="caution">
    <text evidence="7">Lacks conserved residue(s) required for the propagation of feature annotation.</text>
</comment>
<keyword evidence="2 7" id="KW-0808">Transferase</keyword>
<comment type="pathway">
    <text evidence="7">Metabolic intermediate biosynthesis; chorismate biosynthesis; chorismate from D-erythrose 4-phosphate and phosphoenolpyruvate: step 5/7.</text>
</comment>
<dbReference type="PRINTS" id="PR01100">
    <property type="entry name" value="SHIKIMTKNASE"/>
</dbReference>
<evidence type="ECO:0000256" key="4">
    <source>
        <dbReference type="ARBA" id="ARBA00022777"/>
    </source>
</evidence>
<dbReference type="GO" id="GO:0004765">
    <property type="term" value="F:shikimate kinase activity"/>
    <property type="evidence" value="ECO:0007669"/>
    <property type="project" value="UniProtKB-UniRule"/>
</dbReference>
<dbReference type="GO" id="GO:0009073">
    <property type="term" value="P:aromatic amino acid family biosynthetic process"/>
    <property type="evidence" value="ECO:0007669"/>
    <property type="project" value="UniProtKB-KW"/>
</dbReference>
<dbReference type="Gene3D" id="3.40.50.300">
    <property type="entry name" value="P-loop containing nucleotide triphosphate hydrolases"/>
    <property type="match status" value="1"/>
</dbReference>
<dbReference type="GO" id="GO:0009423">
    <property type="term" value="P:chorismate biosynthetic process"/>
    <property type="evidence" value="ECO:0007669"/>
    <property type="project" value="UniProtKB-UniRule"/>
</dbReference>
<dbReference type="UniPathway" id="UPA00053">
    <property type="reaction ID" value="UER00088"/>
</dbReference>
<feature type="binding site" evidence="7">
    <location>
        <position position="36"/>
    </location>
    <ligand>
        <name>substrate</name>
    </ligand>
</feature>
<dbReference type="SUPFAM" id="SSF52540">
    <property type="entry name" value="P-loop containing nucleoside triphosphate hydrolases"/>
    <property type="match status" value="1"/>
</dbReference>
<feature type="binding site" evidence="7">
    <location>
        <position position="117"/>
    </location>
    <ligand>
        <name>ATP</name>
        <dbReference type="ChEBI" id="CHEBI:30616"/>
    </ligand>
</feature>
<keyword evidence="9" id="KW-1185">Reference proteome</keyword>
<keyword evidence="6 7" id="KW-0057">Aromatic amino acid biosynthesis</keyword>
<comment type="subunit">
    <text evidence="7">Monomer.</text>
</comment>
<dbReference type="GO" id="GO:0005829">
    <property type="term" value="C:cytosol"/>
    <property type="evidence" value="ECO:0007669"/>
    <property type="project" value="TreeGrafter"/>
</dbReference>
<dbReference type="PATRIC" id="fig|45073.5.peg.1879"/>
<evidence type="ECO:0000256" key="5">
    <source>
        <dbReference type="ARBA" id="ARBA00022840"/>
    </source>
</evidence>
<dbReference type="InterPro" id="IPR031322">
    <property type="entry name" value="Shikimate/glucono_kinase"/>
</dbReference>
<keyword evidence="7" id="KW-0479">Metal-binding</keyword>
<evidence type="ECO:0000256" key="6">
    <source>
        <dbReference type="ARBA" id="ARBA00023141"/>
    </source>
</evidence>
<comment type="subcellular location">
    <subcellularLocation>
        <location evidence="7">Cytoplasm</location>
    </subcellularLocation>
</comment>
<comment type="similarity">
    <text evidence="7">Belongs to the shikimate kinase family.</text>
</comment>
<reference evidence="8 9" key="1">
    <citation type="submission" date="2015-11" db="EMBL/GenBank/DDBJ databases">
        <title>Genomic analysis of 38 Legionella species identifies large and diverse effector repertoires.</title>
        <authorList>
            <person name="Burstein D."/>
            <person name="Amaro F."/>
            <person name="Zusman T."/>
            <person name="Lifshitz Z."/>
            <person name="Cohen O."/>
            <person name="Gilbert J.A."/>
            <person name="Pupko T."/>
            <person name="Shuman H.A."/>
            <person name="Segal G."/>
        </authorList>
    </citation>
    <scope>NUCLEOTIDE SEQUENCE [LARGE SCALE GENOMIC DNA]</scope>
    <source>
        <strain evidence="8 9">CDC#1442-AUS-E</strain>
    </source>
</reference>
<comment type="caution">
    <text evidence="8">The sequence shown here is derived from an EMBL/GenBank/DDBJ whole genome shotgun (WGS) entry which is preliminary data.</text>
</comment>
<dbReference type="HAMAP" id="MF_00109">
    <property type="entry name" value="Shikimate_kinase"/>
    <property type="match status" value="1"/>
</dbReference>
<dbReference type="RefSeq" id="WP_058507862.1">
    <property type="nucleotide sequence ID" value="NZ_CAAAIK010000003.1"/>
</dbReference>
<keyword evidence="7" id="KW-0963">Cytoplasm</keyword>
<dbReference type="InterPro" id="IPR000623">
    <property type="entry name" value="Shikimate_kinase/TSH1"/>
</dbReference>
<dbReference type="EC" id="2.7.1.71" evidence="7"/>
<dbReference type="STRING" id="45073.Lqui_1781"/>
<dbReference type="Proteomes" id="UP000054618">
    <property type="component" value="Unassembled WGS sequence"/>
</dbReference>
<keyword evidence="5 7" id="KW-0067">ATP-binding</keyword>
<sequence>MVDRKRIFIIGHSGAGKGVLAQALAKELGWKFISTDFALESSIGRNIEEIISEQGAQAFQNCQSEILAYQMTKDNIVVTTDESIIFSEKNRKLLASEFTIYLQVSLNIQLERISYNRPLLPVENYAKFLESRHHQHDRLYKEASVFSLSSDDGEIDSHVQQIVNALKSKD</sequence>
<evidence type="ECO:0000256" key="7">
    <source>
        <dbReference type="HAMAP-Rule" id="MF_00109"/>
    </source>
</evidence>
<evidence type="ECO:0000256" key="3">
    <source>
        <dbReference type="ARBA" id="ARBA00022741"/>
    </source>
</evidence>
<dbReference type="PANTHER" id="PTHR21087">
    <property type="entry name" value="SHIKIMATE KINASE"/>
    <property type="match status" value="1"/>
</dbReference>
<feature type="binding site" evidence="7">
    <location>
        <begin position="14"/>
        <end position="19"/>
    </location>
    <ligand>
        <name>ATP</name>
        <dbReference type="ChEBI" id="CHEBI:30616"/>
    </ligand>
</feature>